<reference evidence="2" key="1">
    <citation type="submission" date="2020-01" db="EMBL/GenBank/DDBJ databases">
        <authorList>
            <consortium name="DOE Joint Genome Institute"/>
            <person name="Haridas S."/>
            <person name="Albert R."/>
            <person name="Binder M."/>
            <person name="Bloem J."/>
            <person name="Labutti K."/>
            <person name="Salamov A."/>
            <person name="Andreopoulos B."/>
            <person name="Baker S.E."/>
            <person name="Barry K."/>
            <person name="Bills G."/>
            <person name="Bluhm B.H."/>
            <person name="Cannon C."/>
            <person name="Castanera R."/>
            <person name="Culley D.E."/>
            <person name="Daum C."/>
            <person name="Ezra D."/>
            <person name="Gonzalez J.B."/>
            <person name="Henrissat B."/>
            <person name="Kuo A."/>
            <person name="Liang C."/>
            <person name="Lipzen A."/>
            <person name="Lutzoni F."/>
            <person name="Magnuson J."/>
            <person name="Mondo S."/>
            <person name="Nolan M."/>
            <person name="Ohm R."/>
            <person name="Pangilinan J."/>
            <person name="Park H.-J."/>
            <person name="Ramirez L."/>
            <person name="Alfaro M."/>
            <person name="Sun H."/>
            <person name="Tritt A."/>
            <person name="Yoshinaga Y."/>
            <person name="Zwiers L.-H."/>
            <person name="Turgeon B.G."/>
            <person name="Goodwin S.B."/>
            <person name="Spatafora J.W."/>
            <person name="Crous P.W."/>
            <person name="Grigoriev I.V."/>
        </authorList>
    </citation>
    <scope>NUCLEOTIDE SEQUENCE</scope>
    <source>
        <strain evidence="2">IPT5</strain>
    </source>
</reference>
<dbReference type="Proteomes" id="UP000799423">
    <property type="component" value="Unassembled WGS sequence"/>
</dbReference>
<dbReference type="EMBL" id="MU006288">
    <property type="protein sequence ID" value="KAF2856618.1"/>
    <property type="molecule type" value="Genomic_DNA"/>
</dbReference>
<feature type="compositionally biased region" description="Basic and acidic residues" evidence="1">
    <location>
        <begin position="221"/>
        <end position="240"/>
    </location>
</feature>
<protein>
    <submittedName>
        <fullName evidence="2">Uncharacterized protein</fullName>
    </submittedName>
</protein>
<dbReference type="AlphaFoldDB" id="A0A6A7BQI4"/>
<proteinExistence type="predicted"/>
<organism evidence="2 3">
    <name type="scientific">Plenodomus tracheiphilus IPT5</name>
    <dbReference type="NCBI Taxonomy" id="1408161"/>
    <lineage>
        <taxon>Eukaryota</taxon>
        <taxon>Fungi</taxon>
        <taxon>Dikarya</taxon>
        <taxon>Ascomycota</taxon>
        <taxon>Pezizomycotina</taxon>
        <taxon>Dothideomycetes</taxon>
        <taxon>Pleosporomycetidae</taxon>
        <taxon>Pleosporales</taxon>
        <taxon>Pleosporineae</taxon>
        <taxon>Leptosphaeriaceae</taxon>
        <taxon>Plenodomus</taxon>
    </lineage>
</organism>
<evidence type="ECO:0000256" key="1">
    <source>
        <dbReference type="SAM" id="MobiDB-lite"/>
    </source>
</evidence>
<feature type="compositionally biased region" description="Polar residues" evidence="1">
    <location>
        <begin position="141"/>
        <end position="160"/>
    </location>
</feature>
<feature type="compositionally biased region" description="Polar residues" evidence="1">
    <location>
        <begin position="1"/>
        <end position="22"/>
    </location>
</feature>
<feature type="compositionally biased region" description="Basic and acidic residues" evidence="1">
    <location>
        <begin position="247"/>
        <end position="257"/>
    </location>
</feature>
<accession>A0A6A7BQI4</accession>
<evidence type="ECO:0000313" key="3">
    <source>
        <dbReference type="Proteomes" id="UP000799423"/>
    </source>
</evidence>
<feature type="compositionally biased region" description="Polar residues" evidence="1">
    <location>
        <begin position="110"/>
        <end position="130"/>
    </location>
</feature>
<feature type="compositionally biased region" description="Polar residues" evidence="1">
    <location>
        <begin position="54"/>
        <end position="70"/>
    </location>
</feature>
<keyword evidence="3" id="KW-1185">Reference proteome</keyword>
<name>A0A6A7BQI4_9PLEO</name>
<evidence type="ECO:0000313" key="2">
    <source>
        <dbReference type="EMBL" id="KAF2856618.1"/>
    </source>
</evidence>
<feature type="region of interest" description="Disordered" evidence="1">
    <location>
        <begin position="1"/>
        <end position="262"/>
    </location>
</feature>
<feature type="compositionally biased region" description="Polar residues" evidence="1">
    <location>
        <begin position="79"/>
        <end position="89"/>
    </location>
</feature>
<dbReference type="OrthoDB" id="5429993at2759"/>
<gene>
    <name evidence="2" type="ORF">T440DRAFT_4410</name>
</gene>
<sequence length="533" mass="57773">MQAHSNTTPIINPPKQANMSSSEEVRPIARPSLIRPLSDHSTAEGSKSRLVQPRYSTRSSILVNTNSQVADSDEPPSPTKVSRGTSESTKPIAGVSAEGTMPTRLRPRSMYQTGSATPQRVEQGVRSNLKSMRPPPPPGVPSQSTRPLGATSHSRTQSVNAAVALRRETAKSGVVSERPKSLIGAPSISSRTNGPSADIAVSSGSVPGRLAGLRRSASTKAKPEKVSHGSDTRPASRPDEPAVIQTGRRDGVPEGPKKTSRPAFSTLQQHFTPRKTGKAPTATFLHPAPVTGSQTLPPEISNLQTELLQLHLLHQSCNDVYKQWQLSAKRHFRTRFEEVASLHQTMLDHERAGQEQKNLHSLVEWSSAKTSSKGLTEHIQLLSEPLHELPSLVEPGGRLQRLVGEFEHWVSWVQDVRRARQDANSNMTASRTIDGLGDPWKAENTALVRKLTSFARALDGLDDPAPGSSLLCIVESCKVLLRGVVEELRVMSMVEAGVVAKEKFWVEDRLKGIARGIGMDGAGGREEVAAWRG</sequence>